<dbReference type="FunFam" id="3.30.70.100:FF:000001">
    <property type="entry name" value="ATPase copper transporting beta"/>
    <property type="match status" value="1"/>
</dbReference>
<dbReference type="Pfam" id="PF00403">
    <property type="entry name" value="HMA"/>
    <property type="match status" value="1"/>
</dbReference>
<dbReference type="EMBL" id="CAJNOE010000397">
    <property type="protein sequence ID" value="CAF1194257.1"/>
    <property type="molecule type" value="Genomic_DNA"/>
</dbReference>
<evidence type="ECO:0000313" key="3">
    <source>
        <dbReference type="EMBL" id="CAF1194257.1"/>
    </source>
</evidence>
<dbReference type="Proteomes" id="UP000663860">
    <property type="component" value="Unassembled WGS sequence"/>
</dbReference>
<evidence type="ECO:0000259" key="2">
    <source>
        <dbReference type="PROSITE" id="PS50846"/>
    </source>
</evidence>
<dbReference type="InterPro" id="IPR006121">
    <property type="entry name" value="HMA_dom"/>
</dbReference>
<gene>
    <name evidence="3" type="ORF">IZO911_LOCUS28224</name>
</gene>
<dbReference type="Gene3D" id="3.30.70.100">
    <property type="match status" value="1"/>
</dbReference>
<accession>A0A814VXC8</accession>
<protein>
    <recommendedName>
        <fullName evidence="2">HMA domain-containing protein</fullName>
    </recommendedName>
</protein>
<dbReference type="SUPFAM" id="SSF55008">
    <property type="entry name" value="HMA, heavy metal-associated domain"/>
    <property type="match status" value="1"/>
</dbReference>
<comment type="caution">
    <text evidence="3">The sequence shown here is derived from an EMBL/GenBank/DDBJ whole genome shotgun (WGS) entry which is preliminary data.</text>
</comment>
<dbReference type="PROSITE" id="PS50846">
    <property type="entry name" value="HMA_2"/>
    <property type="match status" value="1"/>
</dbReference>
<dbReference type="AlphaFoldDB" id="A0A814VXC8"/>
<dbReference type="InterPro" id="IPR036163">
    <property type="entry name" value="HMA_dom_sf"/>
</dbReference>
<dbReference type="PANTHER" id="PTHR46594">
    <property type="entry name" value="P-TYPE CATION-TRANSPORTING ATPASE"/>
    <property type="match status" value="1"/>
</dbReference>
<dbReference type="PANTHER" id="PTHR46594:SF4">
    <property type="entry name" value="P-TYPE CATION-TRANSPORTING ATPASE"/>
    <property type="match status" value="1"/>
</dbReference>
<sequence length="75" mass="8280">MTCASCVDSIQRNLAKVEGIQSVLVALLSSKAEVKYNPEYIIPSQIAHLINELGFRAEVLEVMERGVDMIDLNVC</sequence>
<organism evidence="3 4">
    <name type="scientific">Adineta steineri</name>
    <dbReference type="NCBI Taxonomy" id="433720"/>
    <lineage>
        <taxon>Eukaryota</taxon>
        <taxon>Metazoa</taxon>
        <taxon>Spiralia</taxon>
        <taxon>Gnathifera</taxon>
        <taxon>Rotifera</taxon>
        <taxon>Eurotatoria</taxon>
        <taxon>Bdelloidea</taxon>
        <taxon>Adinetida</taxon>
        <taxon>Adinetidae</taxon>
        <taxon>Adineta</taxon>
    </lineage>
</organism>
<feature type="domain" description="HMA" evidence="2">
    <location>
        <begin position="1"/>
        <end position="58"/>
    </location>
</feature>
<name>A0A814VXC8_9BILA</name>
<keyword evidence="1" id="KW-0479">Metal-binding</keyword>
<dbReference type="PRINTS" id="PR00942">
    <property type="entry name" value="CUATPASEI"/>
</dbReference>
<proteinExistence type="predicted"/>
<reference evidence="3" key="1">
    <citation type="submission" date="2021-02" db="EMBL/GenBank/DDBJ databases">
        <authorList>
            <person name="Nowell W R."/>
        </authorList>
    </citation>
    <scope>NUCLEOTIDE SEQUENCE</scope>
</reference>
<dbReference type="CDD" id="cd00371">
    <property type="entry name" value="HMA"/>
    <property type="match status" value="1"/>
</dbReference>
<evidence type="ECO:0000313" key="4">
    <source>
        <dbReference type="Proteomes" id="UP000663860"/>
    </source>
</evidence>
<evidence type="ECO:0000256" key="1">
    <source>
        <dbReference type="ARBA" id="ARBA00022723"/>
    </source>
</evidence>
<dbReference type="GO" id="GO:0046872">
    <property type="term" value="F:metal ion binding"/>
    <property type="evidence" value="ECO:0007669"/>
    <property type="project" value="UniProtKB-KW"/>
</dbReference>